<comment type="caution">
    <text evidence="1">The sequence shown here is derived from an EMBL/GenBank/DDBJ whole genome shotgun (WGS) entry which is preliminary data.</text>
</comment>
<reference evidence="1 2" key="1">
    <citation type="submission" date="2015-07" db="EMBL/GenBank/DDBJ databases">
        <title>Emmonsia species relationships and genome sequence.</title>
        <authorList>
            <consortium name="The Broad Institute Genomics Platform"/>
            <person name="Cuomo C.A."/>
            <person name="Munoz J.F."/>
            <person name="Imamovic A."/>
            <person name="Priest M.E."/>
            <person name="Young S."/>
            <person name="Clay O.K."/>
            <person name="McEwen J.G."/>
        </authorList>
    </citation>
    <scope>NUCLEOTIDE SEQUENCE [LARGE SCALE GENOMIC DNA]</scope>
    <source>
        <strain evidence="1 2">UAMH 9510</strain>
    </source>
</reference>
<organism evidence="1 2">
    <name type="scientific">Emergomyces pasteurianus Ep9510</name>
    <dbReference type="NCBI Taxonomy" id="1447872"/>
    <lineage>
        <taxon>Eukaryota</taxon>
        <taxon>Fungi</taxon>
        <taxon>Dikarya</taxon>
        <taxon>Ascomycota</taxon>
        <taxon>Pezizomycotina</taxon>
        <taxon>Eurotiomycetes</taxon>
        <taxon>Eurotiomycetidae</taxon>
        <taxon>Onygenales</taxon>
        <taxon>Ajellomycetaceae</taxon>
        <taxon>Emergomyces</taxon>
    </lineage>
</organism>
<evidence type="ECO:0000313" key="1">
    <source>
        <dbReference type="EMBL" id="OJD15712.1"/>
    </source>
</evidence>
<name>A0A1J9PH14_9EURO</name>
<accession>A0A1J9PH14</accession>
<sequence>MVDSNVNKPKALQLPSPKDWKLWYAFMLQQAIYAEVVDFVDIKKPDRAMDVQKPQMPELPELTQEGKFEWDAKLKIWKIKLVEFEKMKKRMEKIGGLIWNTVSLEDMQCPTGFYVDVKDVLKALEARFSPSISS</sequence>
<dbReference type="EMBL" id="LGRN01000141">
    <property type="protein sequence ID" value="OJD15712.1"/>
    <property type="molecule type" value="Genomic_DNA"/>
</dbReference>
<gene>
    <name evidence="1" type="ORF">AJ78_04047</name>
</gene>
<protein>
    <submittedName>
        <fullName evidence="1">Uncharacterized protein</fullName>
    </submittedName>
</protein>
<proteinExistence type="predicted"/>
<dbReference type="Proteomes" id="UP000182235">
    <property type="component" value="Unassembled WGS sequence"/>
</dbReference>
<evidence type="ECO:0000313" key="2">
    <source>
        <dbReference type="Proteomes" id="UP000182235"/>
    </source>
</evidence>
<dbReference type="STRING" id="1447872.A0A1J9PH14"/>
<dbReference type="OrthoDB" id="4187030at2759"/>
<keyword evidence="2" id="KW-1185">Reference proteome</keyword>
<dbReference type="AlphaFoldDB" id="A0A1J9PH14"/>